<evidence type="ECO:0000256" key="2">
    <source>
        <dbReference type="ARBA" id="ARBA00022614"/>
    </source>
</evidence>
<protein>
    <submittedName>
        <fullName evidence="12">Probable disease resistance protein At1g12280</fullName>
    </submittedName>
</protein>
<dbReference type="InterPro" id="IPR042197">
    <property type="entry name" value="Apaf_helical"/>
</dbReference>
<dbReference type="GeneID" id="18595085"/>
<dbReference type="InterPro" id="IPR032675">
    <property type="entry name" value="LRR_dom_sf"/>
</dbReference>
<dbReference type="PANTHER" id="PTHR33463">
    <property type="entry name" value="NB-ARC DOMAIN-CONTAINING PROTEIN-RELATED"/>
    <property type="match status" value="1"/>
</dbReference>
<feature type="domain" description="NB-ARC" evidence="8">
    <location>
        <begin position="162"/>
        <end position="330"/>
    </location>
</feature>
<dbReference type="Gene3D" id="1.10.10.10">
    <property type="entry name" value="Winged helix-like DNA-binding domain superfamily/Winged helix DNA-binding domain"/>
    <property type="match status" value="1"/>
</dbReference>
<dbReference type="InterPro" id="IPR058922">
    <property type="entry name" value="WHD_DRP"/>
</dbReference>
<dbReference type="Gene3D" id="3.80.10.10">
    <property type="entry name" value="Ribonuclease Inhibitor"/>
    <property type="match status" value="1"/>
</dbReference>
<reference evidence="11" key="1">
    <citation type="journal article" date="1997" name="Nucleic Acids Res.">
        <title>tRNAscan-SE: a program for improved detection of transfer RNA genes in genomic sequence.</title>
        <authorList>
            <person name="Lowe T.M."/>
            <person name="Eddy S.R."/>
        </authorList>
    </citation>
    <scope>NUCLEOTIDE SEQUENCE [LARGE SCALE GENOMIC DNA]</scope>
    <source>
        <strain evidence="11">r\B97-61/B2</strain>
    </source>
</reference>
<keyword evidence="2" id="KW-0433">Leucine-rich repeat</keyword>
<evidence type="ECO:0000259" key="10">
    <source>
        <dbReference type="Pfam" id="PF23598"/>
    </source>
</evidence>
<dbReference type="RefSeq" id="XP_017978901.1">
    <property type="nucleotide sequence ID" value="XM_018123412.1"/>
</dbReference>
<organism evidence="11 12">
    <name type="scientific">Theobroma cacao</name>
    <name type="common">Cacao</name>
    <name type="synonym">Cocoa</name>
    <dbReference type="NCBI Taxonomy" id="3641"/>
    <lineage>
        <taxon>Eukaryota</taxon>
        <taxon>Viridiplantae</taxon>
        <taxon>Streptophyta</taxon>
        <taxon>Embryophyta</taxon>
        <taxon>Tracheophyta</taxon>
        <taxon>Spermatophyta</taxon>
        <taxon>Magnoliopsida</taxon>
        <taxon>eudicotyledons</taxon>
        <taxon>Gunneridae</taxon>
        <taxon>Pentapetalae</taxon>
        <taxon>rosids</taxon>
        <taxon>malvids</taxon>
        <taxon>Malvales</taxon>
        <taxon>Malvaceae</taxon>
        <taxon>Byttnerioideae</taxon>
        <taxon>Theobroma</taxon>
    </lineage>
</organism>
<feature type="domain" description="Disease resistance R13L4/SHOC-2-like LRR" evidence="10">
    <location>
        <begin position="561"/>
        <end position="828"/>
    </location>
</feature>
<evidence type="ECO:0000313" key="12">
    <source>
        <dbReference type="RefSeq" id="XP_017978901.1"/>
    </source>
</evidence>
<keyword evidence="5" id="KW-0611">Plant defense</keyword>
<reference evidence="12" key="2">
    <citation type="submission" date="2025-08" db="UniProtKB">
        <authorList>
            <consortium name="RefSeq"/>
        </authorList>
    </citation>
    <scope>IDENTIFICATION</scope>
</reference>
<keyword evidence="7" id="KW-0175">Coiled coil</keyword>
<evidence type="ECO:0000259" key="8">
    <source>
        <dbReference type="Pfam" id="PF00931"/>
    </source>
</evidence>
<dbReference type="Pfam" id="PF00931">
    <property type="entry name" value="NB-ARC"/>
    <property type="match status" value="1"/>
</dbReference>
<keyword evidence="3" id="KW-0677">Repeat</keyword>
<dbReference type="InterPro" id="IPR055414">
    <property type="entry name" value="LRR_R13L4/SHOC2-like"/>
</dbReference>
<dbReference type="SUPFAM" id="SSF52058">
    <property type="entry name" value="L domain-like"/>
    <property type="match status" value="1"/>
</dbReference>
<dbReference type="InterPro" id="IPR027417">
    <property type="entry name" value="P-loop_NTPase"/>
</dbReference>
<dbReference type="InterPro" id="IPR050905">
    <property type="entry name" value="Plant_NBS-LRR"/>
</dbReference>
<dbReference type="FunFam" id="1.10.10.10:FF:000322">
    <property type="entry name" value="Probable disease resistance protein At1g63360"/>
    <property type="match status" value="1"/>
</dbReference>
<dbReference type="Pfam" id="PF23559">
    <property type="entry name" value="WHD_DRP"/>
    <property type="match status" value="1"/>
</dbReference>
<dbReference type="InterPro" id="IPR002182">
    <property type="entry name" value="NB-ARC"/>
</dbReference>
<evidence type="ECO:0000256" key="6">
    <source>
        <dbReference type="ARBA" id="ARBA00022840"/>
    </source>
</evidence>
<dbReference type="Gene3D" id="3.40.50.300">
    <property type="entry name" value="P-loop containing nucleotide triphosphate hydrolases"/>
    <property type="match status" value="1"/>
</dbReference>
<dbReference type="FunFam" id="3.40.50.300:FF:001091">
    <property type="entry name" value="Probable disease resistance protein At1g61300"/>
    <property type="match status" value="1"/>
</dbReference>
<dbReference type="Pfam" id="PF23598">
    <property type="entry name" value="LRR_14"/>
    <property type="match status" value="1"/>
</dbReference>
<accession>A0AB32WLT6</accession>
<keyword evidence="4" id="KW-0547">Nucleotide-binding</keyword>
<dbReference type="GO" id="GO:0006952">
    <property type="term" value="P:defense response"/>
    <property type="evidence" value="ECO:0007669"/>
    <property type="project" value="UniProtKB-KW"/>
</dbReference>
<proteinExistence type="inferred from homology"/>
<evidence type="ECO:0000256" key="4">
    <source>
        <dbReference type="ARBA" id="ARBA00022741"/>
    </source>
</evidence>
<evidence type="ECO:0000259" key="9">
    <source>
        <dbReference type="Pfam" id="PF23559"/>
    </source>
</evidence>
<dbReference type="PANTHER" id="PTHR33463:SF220">
    <property type="entry name" value="NB-ARC DOMAIN-CONTAINING PROTEIN"/>
    <property type="match status" value="1"/>
</dbReference>
<evidence type="ECO:0000256" key="1">
    <source>
        <dbReference type="ARBA" id="ARBA00008894"/>
    </source>
</evidence>
<dbReference type="Proteomes" id="UP000694886">
    <property type="component" value="Chromosome 6"/>
</dbReference>
<dbReference type="Gramene" id="Tc06v2_t000490.1">
    <property type="protein sequence ID" value="Tc06v2_p000490.1"/>
    <property type="gene ID" value="Tc06v2_g000490"/>
</dbReference>
<dbReference type="Gene3D" id="1.10.8.430">
    <property type="entry name" value="Helical domain of apoptotic protease-activating factors"/>
    <property type="match status" value="1"/>
</dbReference>
<dbReference type="InterPro" id="IPR036388">
    <property type="entry name" value="WH-like_DNA-bd_sf"/>
</dbReference>
<feature type="coiled-coil region" evidence="7">
    <location>
        <begin position="29"/>
        <end position="63"/>
    </location>
</feature>
<name>A0AB32WLT6_THECC</name>
<dbReference type="KEGG" id="tcc:18595085"/>
<feature type="domain" description="Disease resistance protein winged helix" evidence="9">
    <location>
        <begin position="416"/>
        <end position="484"/>
    </location>
</feature>
<comment type="similarity">
    <text evidence="1">Belongs to the disease resistance NB-LRR family.</text>
</comment>
<evidence type="ECO:0000256" key="3">
    <source>
        <dbReference type="ARBA" id="ARBA00022737"/>
    </source>
</evidence>
<dbReference type="SUPFAM" id="SSF52540">
    <property type="entry name" value="P-loop containing nucleoside triphosphate hydrolases"/>
    <property type="match status" value="1"/>
</dbReference>
<dbReference type="GO" id="GO:0043531">
    <property type="term" value="F:ADP binding"/>
    <property type="evidence" value="ECO:0007669"/>
    <property type="project" value="InterPro"/>
</dbReference>
<evidence type="ECO:0000256" key="5">
    <source>
        <dbReference type="ARBA" id="ARBA00022821"/>
    </source>
</evidence>
<gene>
    <name evidence="12" type="primary">LOC18595085</name>
</gene>
<sequence length="903" mass="103283">MGNLCSVSISMEDTISRCWDFVAGQASYTSKLEANLKALSVEAAKLKARRDDVNQRLDLAEQQRMKPLNEVQLWLSSVQTAEAEAEVLIKDGPQQIQKLCVAGCFSKNCKSSYNFGKQVSRKLAEIVDLKNAGVFESIAENELAVQVDVRPAGSTVGLERIFDKVWCLLEQNDVGIIGLHGLGGVGKTTLLTQINNKLSNELIGYDVVIWVVVSKDHNIETVQEKIGENLGLSRGETWKNKSFDKKAVEIWRVLSRKKFVLLLDDVWERVDLIKVGIPEPDQKNGSKLIFTTRSLDVCGQMGAHKVIKVECLSQDDAWKLFEEKVGEETLDSHPDIRELAKQVADECAGLPLALITIGRAMAYKTMPKHWEYAIMVLKEFPHKLASMDKEVYILLKFSYDSLPNDTMRSCLLYCSLYSEDFAILIDELKDYWFYEGFLNEFDNIIDARMQGEDIINSLLSACLLERCEYTTKYVKMHDVIRDMALWIAHECEAPEKRFFVRTSTKAPDVEKLENWEGVRMSLMKSQITELRGTPKCPNLQTLFLKDNKLQVISDGFFQFMRNLRVLNLSSNQNLHELPLGISELVSLECLDLRWTCILELPSQLSKLSKLKYLDLRGTTGLVKIPRELICKFSMMQIFKIFLHNHVGIDIDSLIEELKCLQHLNVLWIEIRTDYALESLLSCHHLRGCTEGLHLRGWWKTKVLSVLFLENMERLENLEIKNFDSIEEMVARNIEKELGERRMIQTSLLFPTNSNTITPRFQALSKISINSCPKLKNLTWLIFAPNLTQLKVRSCLRMEEIISEVSEVANVVGISNPSPFAKLERLHLEHLPDLKSIYWDALPFPCLREIRVSSCPKLKKLPLNCDSAKGNQINIAGTEKWWTEVQWKDEVTRSTFLPSFKLRS</sequence>
<dbReference type="GO" id="GO:0005524">
    <property type="term" value="F:ATP binding"/>
    <property type="evidence" value="ECO:0007669"/>
    <property type="project" value="UniProtKB-KW"/>
</dbReference>
<dbReference type="PRINTS" id="PR00364">
    <property type="entry name" value="DISEASERSIST"/>
</dbReference>
<dbReference type="AlphaFoldDB" id="A0AB32WLT6"/>
<dbReference type="FunFam" id="1.10.8.430:FF:000003">
    <property type="entry name" value="Probable disease resistance protein At5g66910"/>
    <property type="match status" value="1"/>
</dbReference>
<evidence type="ECO:0000313" key="11">
    <source>
        <dbReference type="Proteomes" id="UP000694886"/>
    </source>
</evidence>
<keyword evidence="6" id="KW-0067">ATP-binding</keyword>
<evidence type="ECO:0000256" key="7">
    <source>
        <dbReference type="SAM" id="Coils"/>
    </source>
</evidence>